<feature type="region of interest" description="Disordered" evidence="7">
    <location>
        <begin position="57"/>
        <end position="80"/>
    </location>
</feature>
<dbReference type="GO" id="GO:0003677">
    <property type="term" value="F:DNA binding"/>
    <property type="evidence" value="ECO:0007669"/>
    <property type="project" value="UniProtKB-KW"/>
</dbReference>
<feature type="compositionally biased region" description="Low complexity" evidence="7">
    <location>
        <begin position="63"/>
        <end position="80"/>
    </location>
</feature>
<dbReference type="STRING" id="210143.A0A1R3K7N7"/>
<dbReference type="InterPro" id="IPR001471">
    <property type="entry name" value="AP2/ERF_dom"/>
</dbReference>
<dbReference type="InterPro" id="IPR036955">
    <property type="entry name" value="AP2/ERF_dom_sf"/>
</dbReference>
<comment type="caution">
    <text evidence="9">The sequence shown here is derived from an EMBL/GenBank/DDBJ whole genome shotgun (WGS) entry which is preliminary data.</text>
</comment>
<evidence type="ECO:0000256" key="2">
    <source>
        <dbReference type="ARBA" id="ARBA00023015"/>
    </source>
</evidence>
<evidence type="ECO:0000313" key="10">
    <source>
        <dbReference type="Proteomes" id="UP000188268"/>
    </source>
</evidence>
<comment type="subcellular location">
    <subcellularLocation>
        <location evidence="1">Nucleus</location>
    </subcellularLocation>
</comment>
<evidence type="ECO:0000256" key="5">
    <source>
        <dbReference type="ARBA" id="ARBA00023242"/>
    </source>
</evidence>
<dbReference type="EMBL" id="AWWV01006132">
    <property type="protein sequence ID" value="OMP03103.1"/>
    <property type="molecule type" value="Genomic_DNA"/>
</dbReference>
<gene>
    <name evidence="9" type="ORF">CCACVL1_02564</name>
</gene>
<dbReference type="GO" id="GO:0003700">
    <property type="term" value="F:DNA-binding transcription factor activity"/>
    <property type="evidence" value="ECO:0007669"/>
    <property type="project" value="InterPro"/>
</dbReference>
<dbReference type="PANTHER" id="PTHR31190:SF472">
    <property type="entry name" value="ETHYLENE-RESPONSIVE TRANSCRIPTION FACTOR 1B-LIKE"/>
    <property type="match status" value="1"/>
</dbReference>
<dbReference type="CDD" id="cd00018">
    <property type="entry name" value="AP2"/>
    <property type="match status" value="1"/>
</dbReference>
<dbReference type="SMART" id="SM00380">
    <property type="entry name" value="AP2"/>
    <property type="match status" value="1"/>
</dbReference>
<keyword evidence="3" id="KW-0238">DNA-binding</keyword>
<feature type="region of interest" description="Disordered" evidence="7">
    <location>
        <begin position="190"/>
        <end position="215"/>
    </location>
</feature>
<dbReference type="FunFam" id="3.30.730.10:FF:000001">
    <property type="entry name" value="Ethylene-responsive transcription factor 2"/>
    <property type="match status" value="1"/>
</dbReference>
<dbReference type="InterPro" id="IPR016177">
    <property type="entry name" value="DNA-bd_dom_sf"/>
</dbReference>
<dbReference type="GO" id="GO:0005634">
    <property type="term" value="C:nucleus"/>
    <property type="evidence" value="ECO:0007669"/>
    <property type="project" value="UniProtKB-SubCell"/>
</dbReference>
<keyword evidence="2" id="KW-0805">Transcription regulation</keyword>
<comment type="similarity">
    <text evidence="6">Belongs to the AP2/ERF transcription factor family. ERF subfamily.</text>
</comment>
<evidence type="ECO:0000256" key="1">
    <source>
        <dbReference type="ARBA" id="ARBA00004123"/>
    </source>
</evidence>
<feature type="domain" description="AP2/ERF" evidence="8">
    <location>
        <begin position="102"/>
        <end position="160"/>
    </location>
</feature>
<evidence type="ECO:0000256" key="3">
    <source>
        <dbReference type="ARBA" id="ARBA00023125"/>
    </source>
</evidence>
<dbReference type="InterPro" id="IPR044808">
    <property type="entry name" value="ERF_plant"/>
</dbReference>
<dbReference type="Gene3D" id="3.30.730.10">
    <property type="entry name" value="AP2/ERF domain"/>
    <property type="match status" value="1"/>
</dbReference>
<evidence type="ECO:0000313" key="9">
    <source>
        <dbReference type="EMBL" id="OMP03103.1"/>
    </source>
</evidence>
<dbReference type="OMA" id="RNMNYHC"/>
<dbReference type="PANTHER" id="PTHR31190">
    <property type="entry name" value="DNA-BINDING DOMAIN"/>
    <property type="match status" value="1"/>
</dbReference>
<protein>
    <recommendedName>
        <fullName evidence="8">AP2/ERF domain-containing protein</fullName>
    </recommendedName>
</protein>
<keyword evidence="10" id="KW-1185">Reference proteome</keyword>
<dbReference type="PROSITE" id="PS51032">
    <property type="entry name" value="AP2_ERF"/>
    <property type="match status" value="1"/>
</dbReference>
<evidence type="ECO:0000259" key="8">
    <source>
        <dbReference type="PROSITE" id="PS51032"/>
    </source>
</evidence>
<sequence>MDSSFPQGLNSEVLLLENQQGLLESFSSNNNELITFPNQDFLSFDIIDSKEFHQPPDHHDHWSWSSRELSSTSSSSGSSWRFVDEENLGSKKQQQQPKKEKCYRGVRKRPWGKYAAEIRDSTRRGVRVWLGTFESAEAAALAYDQAALSTQGSKAVLNFPVERVRESLRNMNYCCRDGASPAIELKQRNYVQRRSTSKNKMKQQSQSHSQQAKSVVVLEDLGSDYLEKLLSSSETA</sequence>
<accession>A0A1R3K7N7</accession>
<dbReference type="SUPFAM" id="SSF54171">
    <property type="entry name" value="DNA-binding domain"/>
    <property type="match status" value="1"/>
</dbReference>
<reference evidence="9 10" key="1">
    <citation type="submission" date="2013-09" db="EMBL/GenBank/DDBJ databases">
        <title>Corchorus capsularis genome sequencing.</title>
        <authorList>
            <person name="Alam M."/>
            <person name="Haque M.S."/>
            <person name="Islam M.S."/>
            <person name="Emdad E.M."/>
            <person name="Islam M.M."/>
            <person name="Ahmed B."/>
            <person name="Halim A."/>
            <person name="Hossen Q.M.M."/>
            <person name="Hossain M.Z."/>
            <person name="Ahmed R."/>
            <person name="Khan M.M."/>
            <person name="Islam R."/>
            <person name="Rashid M.M."/>
            <person name="Khan S.A."/>
            <person name="Rahman M.S."/>
            <person name="Alam M."/>
        </authorList>
    </citation>
    <scope>NUCLEOTIDE SEQUENCE [LARGE SCALE GENOMIC DNA]</scope>
    <source>
        <strain evidence="10">cv. CVL-1</strain>
        <tissue evidence="9">Whole seedling</tissue>
    </source>
</reference>
<dbReference type="Gramene" id="OMP03103">
    <property type="protein sequence ID" value="OMP03103"/>
    <property type="gene ID" value="CCACVL1_02564"/>
</dbReference>
<dbReference type="AlphaFoldDB" id="A0A1R3K7N7"/>
<evidence type="ECO:0000256" key="7">
    <source>
        <dbReference type="SAM" id="MobiDB-lite"/>
    </source>
</evidence>
<keyword evidence="4" id="KW-0804">Transcription</keyword>
<dbReference type="PRINTS" id="PR00367">
    <property type="entry name" value="ETHRSPELEMNT"/>
</dbReference>
<feature type="compositionally biased region" description="Low complexity" evidence="7">
    <location>
        <begin position="202"/>
        <end position="214"/>
    </location>
</feature>
<proteinExistence type="inferred from homology"/>
<evidence type="ECO:0000256" key="4">
    <source>
        <dbReference type="ARBA" id="ARBA00023163"/>
    </source>
</evidence>
<dbReference type="Pfam" id="PF00847">
    <property type="entry name" value="AP2"/>
    <property type="match status" value="1"/>
</dbReference>
<keyword evidence="5" id="KW-0539">Nucleus</keyword>
<dbReference type="GO" id="GO:0009873">
    <property type="term" value="P:ethylene-activated signaling pathway"/>
    <property type="evidence" value="ECO:0007669"/>
    <property type="project" value="InterPro"/>
</dbReference>
<dbReference type="Proteomes" id="UP000188268">
    <property type="component" value="Unassembled WGS sequence"/>
</dbReference>
<evidence type="ECO:0000256" key="6">
    <source>
        <dbReference type="ARBA" id="ARBA00024343"/>
    </source>
</evidence>
<name>A0A1R3K7N7_COCAP</name>
<organism evidence="9 10">
    <name type="scientific">Corchorus capsularis</name>
    <name type="common">Jute</name>
    <dbReference type="NCBI Taxonomy" id="210143"/>
    <lineage>
        <taxon>Eukaryota</taxon>
        <taxon>Viridiplantae</taxon>
        <taxon>Streptophyta</taxon>
        <taxon>Embryophyta</taxon>
        <taxon>Tracheophyta</taxon>
        <taxon>Spermatophyta</taxon>
        <taxon>Magnoliopsida</taxon>
        <taxon>eudicotyledons</taxon>
        <taxon>Gunneridae</taxon>
        <taxon>Pentapetalae</taxon>
        <taxon>rosids</taxon>
        <taxon>malvids</taxon>
        <taxon>Malvales</taxon>
        <taxon>Malvaceae</taxon>
        <taxon>Grewioideae</taxon>
        <taxon>Apeibeae</taxon>
        <taxon>Corchorus</taxon>
    </lineage>
</organism>
<dbReference type="OrthoDB" id="670255at2759"/>